<dbReference type="KEGG" id="sphk:SKP52_12950"/>
<dbReference type="HOGENOM" id="CLU_2791805_0_0_5"/>
<dbReference type="STRING" id="1515612.SKP52_12950"/>
<dbReference type="Proteomes" id="UP000030907">
    <property type="component" value="Chromosome"/>
</dbReference>
<gene>
    <name evidence="2" type="ORF">SKP52_12950</name>
</gene>
<name>A0A0A7PJP8_9SPHN</name>
<evidence type="ECO:0000313" key="2">
    <source>
        <dbReference type="EMBL" id="AJA09478.1"/>
    </source>
</evidence>
<evidence type="ECO:0000313" key="3">
    <source>
        <dbReference type="Proteomes" id="UP000030907"/>
    </source>
</evidence>
<feature type="domain" description="GTP cyclohydrolase I" evidence="1">
    <location>
        <begin position="23"/>
        <end position="66"/>
    </location>
</feature>
<accession>A0A0A7PJP8</accession>
<dbReference type="Gene3D" id="3.30.1130.10">
    <property type="match status" value="1"/>
</dbReference>
<reference evidence="2 3" key="1">
    <citation type="journal article" date="2015" name="Int. J. Syst. Evol. Microbiol.">
        <title>Description of Sphingopyxis fribergensis sp. nov. - a soil bacterium with the ability to degrade styrene and phenylacetic acid.</title>
        <authorList>
            <person name="Oelschlagel M."/>
            <person name="Ruckert C."/>
            <person name="Kalinowski J."/>
            <person name="Schmidt G."/>
            <person name="Schlomann M."/>
            <person name="Tischler D."/>
        </authorList>
    </citation>
    <scope>NUCLEOTIDE SEQUENCE [LARGE SCALE GENOMIC DNA]</scope>
    <source>
        <strain evidence="2 3">Kp5.2</strain>
    </source>
</reference>
<dbReference type="InterPro" id="IPR020602">
    <property type="entry name" value="GTP_CycHdrlase_I_dom"/>
</dbReference>
<sequence length="68" mass="7558">MNFVPHNRFASGEYPGERVPAPLIEARHGCMTGRGVRTKSVHMPTSRLLGCFLDDPGSRRELLALMGY</sequence>
<dbReference type="InterPro" id="IPR043133">
    <property type="entry name" value="GTP-CH-I_C/QueF"/>
</dbReference>
<dbReference type="UniPathway" id="UPA00848">
    <property type="reaction ID" value="UER00151"/>
</dbReference>
<evidence type="ECO:0000259" key="1">
    <source>
        <dbReference type="Pfam" id="PF01227"/>
    </source>
</evidence>
<organism evidence="2 3">
    <name type="scientific">Sphingopyxis fribergensis</name>
    <dbReference type="NCBI Taxonomy" id="1515612"/>
    <lineage>
        <taxon>Bacteria</taxon>
        <taxon>Pseudomonadati</taxon>
        <taxon>Pseudomonadota</taxon>
        <taxon>Alphaproteobacteria</taxon>
        <taxon>Sphingomonadales</taxon>
        <taxon>Sphingomonadaceae</taxon>
        <taxon>Sphingopyxis</taxon>
    </lineage>
</organism>
<dbReference type="Pfam" id="PF01227">
    <property type="entry name" value="GTP_cyclohydroI"/>
    <property type="match status" value="1"/>
</dbReference>
<protein>
    <recommendedName>
        <fullName evidence="1">GTP cyclohydrolase I domain-containing protein</fullName>
    </recommendedName>
</protein>
<dbReference type="SUPFAM" id="SSF55620">
    <property type="entry name" value="Tetrahydrobiopterin biosynthesis enzymes-like"/>
    <property type="match status" value="1"/>
</dbReference>
<dbReference type="AlphaFoldDB" id="A0A0A7PJP8"/>
<proteinExistence type="predicted"/>
<dbReference type="EMBL" id="CP009122">
    <property type="protein sequence ID" value="AJA09478.1"/>
    <property type="molecule type" value="Genomic_DNA"/>
</dbReference>
<keyword evidence="3" id="KW-1185">Reference proteome</keyword>